<feature type="binding site" evidence="5">
    <location>
        <position position="88"/>
    </location>
    <ligand>
        <name>Mg(2+)</name>
        <dbReference type="ChEBI" id="CHEBI:18420"/>
    </ligand>
</feature>
<keyword evidence="5" id="KW-0479">Metal-binding</keyword>
<evidence type="ECO:0000256" key="5">
    <source>
        <dbReference type="HAMAP-Rule" id="MF_00156"/>
    </source>
</evidence>
<dbReference type="InterPro" id="IPR015813">
    <property type="entry name" value="Pyrv/PenolPyrv_kinase-like_dom"/>
</dbReference>
<feature type="binding site" evidence="5">
    <location>
        <position position="49"/>
    </location>
    <ligand>
        <name>Mg(2+)</name>
        <dbReference type="ChEBI" id="CHEBI:18420"/>
    </ligand>
</feature>
<feature type="binding site" evidence="5">
    <location>
        <position position="120"/>
    </location>
    <ligand>
        <name>Mg(2+)</name>
        <dbReference type="ChEBI" id="CHEBI:18420"/>
    </ligand>
</feature>
<comment type="cofactor">
    <cofactor evidence="5">
        <name>Mg(2+)</name>
        <dbReference type="ChEBI" id="CHEBI:18420"/>
    </cofactor>
    <text evidence="5">Binds 1 Mg(2+) ion per subunit.</text>
</comment>
<accession>A0ABV7A0T2</accession>
<feature type="binding site" evidence="5">
    <location>
        <position position="118"/>
    </location>
    <ligand>
        <name>3-methyl-2-oxobutanoate</name>
        <dbReference type="ChEBI" id="CHEBI:11851"/>
    </ligand>
</feature>
<comment type="subcellular location">
    <subcellularLocation>
        <location evidence="5">Cytoplasm</location>
    </subcellularLocation>
</comment>
<dbReference type="PANTHER" id="PTHR20881">
    <property type="entry name" value="3-METHYL-2-OXOBUTANOATE HYDROXYMETHYLTRANSFERASE"/>
    <property type="match status" value="1"/>
</dbReference>
<dbReference type="NCBIfam" id="NF001452">
    <property type="entry name" value="PRK00311.1"/>
    <property type="match status" value="1"/>
</dbReference>
<reference evidence="7" key="1">
    <citation type="journal article" date="2019" name="Int. J. Syst. Evol. Microbiol.">
        <title>The Global Catalogue of Microorganisms (GCM) 10K type strain sequencing project: providing services to taxonomists for standard genome sequencing and annotation.</title>
        <authorList>
            <consortium name="The Broad Institute Genomics Platform"/>
            <consortium name="The Broad Institute Genome Sequencing Center for Infectious Disease"/>
            <person name="Wu L."/>
            <person name="Ma J."/>
        </authorList>
    </citation>
    <scope>NUCLEOTIDE SEQUENCE [LARGE SCALE GENOMIC DNA]</scope>
    <source>
        <strain evidence="7">KCTC 52487</strain>
    </source>
</reference>
<dbReference type="EC" id="2.1.2.11" evidence="5"/>
<gene>
    <name evidence="5 6" type="primary">panB</name>
    <name evidence="6" type="ORF">ACFOOR_14480</name>
</gene>
<evidence type="ECO:0000313" key="6">
    <source>
        <dbReference type="EMBL" id="MFC2927311.1"/>
    </source>
</evidence>
<dbReference type="SUPFAM" id="SSF51621">
    <property type="entry name" value="Phosphoenolpyruvate/pyruvate domain"/>
    <property type="match status" value="1"/>
</dbReference>
<dbReference type="RefSeq" id="WP_343163297.1">
    <property type="nucleotide sequence ID" value="NZ_JBHRSV010000028.1"/>
</dbReference>
<keyword evidence="4 5" id="KW-0808">Transferase</keyword>
<sequence length="275" mass="29473">MSAQNRIKRIGVPDIRARKGGEPLVCLTAYDFPMARLLDPHCDVLLVGDSLGMVVHGLDTTIGVTLDMMILHGKAVMRAAKQALVVIDLPFGTYEASPEQAFASASRALAETGAQAVKIESGVYAGDTIRFLTERGIPVMGHIGLKPQAALNEGGFKARGRSQAEWDRVIAEAKAADEAGAFAIVIEGVDEELAREITAQVSVPTIGIGASPACDGQILVTQDLLGLFDWAPKFVKRYASLGETVSDAVGRWAADVRSREFPAAEQTYRIRPNDR</sequence>
<keyword evidence="7" id="KW-1185">Reference proteome</keyword>
<dbReference type="HAMAP" id="MF_00156">
    <property type="entry name" value="PanB"/>
    <property type="match status" value="1"/>
</dbReference>
<keyword evidence="3 5" id="KW-0566">Pantothenate biosynthesis</keyword>
<evidence type="ECO:0000256" key="3">
    <source>
        <dbReference type="ARBA" id="ARBA00022655"/>
    </source>
</evidence>
<dbReference type="InterPro" id="IPR003700">
    <property type="entry name" value="Pantoate_hydroxy_MeTrfase"/>
</dbReference>
<dbReference type="CDD" id="cd06557">
    <property type="entry name" value="KPHMT-like"/>
    <property type="match status" value="1"/>
</dbReference>
<feature type="active site" description="Proton acceptor" evidence="5">
    <location>
        <position position="187"/>
    </location>
</feature>
<dbReference type="Proteomes" id="UP001595379">
    <property type="component" value="Unassembled WGS sequence"/>
</dbReference>
<feature type="binding site" evidence="5">
    <location>
        <begin position="49"/>
        <end position="50"/>
    </location>
    <ligand>
        <name>3-methyl-2-oxobutanoate</name>
        <dbReference type="ChEBI" id="CHEBI:11851"/>
    </ligand>
</feature>
<evidence type="ECO:0000256" key="4">
    <source>
        <dbReference type="ARBA" id="ARBA00022679"/>
    </source>
</evidence>
<protein>
    <recommendedName>
        <fullName evidence="5">3-methyl-2-oxobutanoate hydroxymethyltransferase</fullName>
        <ecNumber evidence="5">2.1.2.11</ecNumber>
    </recommendedName>
    <alternativeName>
        <fullName evidence="5">Ketopantoate hydroxymethyltransferase</fullName>
        <shortName evidence="5">KPHMT</shortName>
    </alternativeName>
</protein>
<dbReference type="Gene3D" id="3.20.20.60">
    <property type="entry name" value="Phosphoenolpyruvate-binding domains"/>
    <property type="match status" value="1"/>
</dbReference>
<dbReference type="PANTHER" id="PTHR20881:SF0">
    <property type="entry name" value="3-METHYL-2-OXOBUTANOATE HYDROXYMETHYLTRANSFERASE"/>
    <property type="match status" value="1"/>
</dbReference>
<comment type="subunit">
    <text evidence="2 5">Homodecamer; pentamer of dimers.</text>
</comment>
<comment type="caution">
    <text evidence="6">The sequence shown here is derived from an EMBL/GenBank/DDBJ whole genome shotgun (WGS) entry which is preliminary data.</text>
</comment>
<evidence type="ECO:0000256" key="2">
    <source>
        <dbReference type="ARBA" id="ARBA00011424"/>
    </source>
</evidence>
<keyword evidence="5" id="KW-0460">Magnesium</keyword>
<dbReference type="EMBL" id="JBHRSV010000028">
    <property type="protein sequence ID" value="MFC2927311.1"/>
    <property type="molecule type" value="Genomic_DNA"/>
</dbReference>
<feature type="binding site" evidence="5">
    <location>
        <position position="88"/>
    </location>
    <ligand>
        <name>3-methyl-2-oxobutanoate</name>
        <dbReference type="ChEBI" id="CHEBI:11851"/>
    </ligand>
</feature>
<proteinExistence type="inferred from homology"/>
<evidence type="ECO:0000313" key="7">
    <source>
        <dbReference type="Proteomes" id="UP001595379"/>
    </source>
</evidence>
<comment type="similarity">
    <text evidence="1 5">Belongs to the PanB family.</text>
</comment>
<organism evidence="6 7">
    <name type="scientific">Hyphobacterium vulgare</name>
    <dbReference type="NCBI Taxonomy" id="1736751"/>
    <lineage>
        <taxon>Bacteria</taxon>
        <taxon>Pseudomonadati</taxon>
        <taxon>Pseudomonadota</taxon>
        <taxon>Alphaproteobacteria</taxon>
        <taxon>Maricaulales</taxon>
        <taxon>Maricaulaceae</taxon>
        <taxon>Hyphobacterium</taxon>
    </lineage>
</organism>
<dbReference type="InterPro" id="IPR040442">
    <property type="entry name" value="Pyrv_kinase-like_dom_sf"/>
</dbReference>
<dbReference type="Pfam" id="PF02548">
    <property type="entry name" value="Pantoate_transf"/>
    <property type="match status" value="1"/>
</dbReference>
<keyword evidence="5" id="KW-0963">Cytoplasm</keyword>
<comment type="catalytic activity">
    <reaction evidence="5">
        <text>(6R)-5,10-methylene-5,6,7,8-tetrahydrofolate + 3-methyl-2-oxobutanoate + H2O = 2-dehydropantoate + (6S)-5,6,7,8-tetrahydrofolate</text>
        <dbReference type="Rhea" id="RHEA:11824"/>
        <dbReference type="ChEBI" id="CHEBI:11561"/>
        <dbReference type="ChEBI" id="CHEBI:11851"/>
        <dbReference type="ChEBI" id="CHEBI:15377"/>
        <dbReference type="ChEBI" id="CHEBI:15636"/>
        <dbReference type="ChEBI" id="CHEBI:57453"/>
        <dbReference type="EC" id="2.1.2.11"/>
    </reaction>
</comment>
<dbReference type="GO" id="GO:0003864">
    <property type="term" value="F:3-methyl-2-oxobutanoate hydroxymethyltransferase activity"/>
    <property type="evidence" value="ECO:0007669"/>
    <property type="project" value="UniProtKB-EC"/>
</dbReference>
<name>A0ABV7A0T2_9PROT</name>
<comment type="pathway">
    <text evidence="5">Cofactor biosynthesis; (R)-pantothenate biosynthesis; (R)-pantoate from 3-methyl-2-oxobutanoate: step 1/2.</text>
</comment>
<dbReference type="PIRSF" id="PIRSF000388">
    <property type="entry name" value="Pantoate_hydroxy_MeTrfase"/>
    <property type="match status" value="1"/>
</dbReference>
<evidence type="ECO:0000256" key="1">
    <source>
        <dbReference type="ARBA" id="ARBA00008676"/>
    </source>
</evidence>
<comment type="function">
    <text evidence="5">Catalyzes the reversible reaction in which hydroxymethyl group from 5,10-methylenetetrahydrofolate is transferred onto alpha-ketoisovalerate to form ketopantoate.</text>
</comment>
<dbReference type="NCBIfam" id="TIGR00222">
    <property type="entry name" value="panB"/>
    <property type="match status" value="1"/>
</dbReference>